<dbReference type="Gene3D" id="3.40.33.10">
    <property type="entry name" value="CAP"/>
    <property type="match status" value="1"/>
</dbReference>
<proteinExistence type="predicted"/>
<evidence type="ECO:0000256" key="1">
    <source>
        <dbReference type="SAM" id="SignalP"/>
    </source>
</evidence>
<organism evidence="3">
    <name type="scientific">Mesocestoides corti</name>
    <name type="common">Flatworm</name>
    <dbReference type="NCBI Taxonomy" id="53468"/>
    <lineage>
        <taxon>Eukaryota</taxon>
        <taxon>Metazoa</taxon>
        <taxon>Spiralia</taxon>
        <taxon>Lophotrochozoa</taxon>
        <taxon>Platyhelminthes</taxon>
        <taxon>Cestoda</taxon>
        <taxon>Eucestoda</taxon>
        <taxon>Cyclophyllidea</taxon>
        <taxon>Mesocestoididae</taxon>
        <taxon>Mesocestoides</taxon>
    </lineage>
</organism>
<dbReference type="SMART" id="SM00198">
    <property type="entry name" value="SCP"/>
    <property type="match status" value="1"/>
</dbReference>
<dbReference type="CDD" id="cd05380">
    <property type="entry name" value="CAP_euk"/>
    <property type="match status" value="1"/>
</dbReference>
<name>A0A5K3EYW4_MESCO</name>
<dbReference type="InterPro" id="IPR014044">
    <property type="entry name" value="CAP_dom"/>
</dbReference>
<dbReference type="InterPro" id="IPR035940">
    <property type="entry name" value="CAP_sf"/>
</dbReference>
<dbReference type="PANTHER" id="PTHR10334">
    <property type="entry name" value="CYSTEINE-RICH SECRETORY PROTEIN-RELATED"/>
    <property type="match status" value="1"/>
</dbReference>
<feature type="chain" id="PRO_5024336647" evidence="1">
    <location>
        <begin position="17"/>
        <end position="206"/>
    </location>
</feature>
<dbReference type="SUPFAM" id="SSF55797">
    <property type="entry name" value="PR-1-like"/>
    <property type="match status" value="1"/>
</dbReference>
<evidence type="ECO:0000313" key="3">
    <source>
        <dbReference type="WBParaSite" id="MCU_004108-RA"/>
    </source>
</evidence>
<dbReference type="AlphaFoldDB" id="A0A5K3EYW4"/>
<dbReference type="Pfam" id="PF00188">
    <property type="entry name" value="CAP"/>
    <property type="match status" value="1"/>
</dbReference>
<dbReference type="InterPro" id="IPR001283">
    <property type="entry name" value="CRISP-related"/>
</dbReference>
<evidence type="ECO:0000259" key="2">
    <source>
        <dbReference type="SMART" id="SM00198"/>
    </source>
</evidence>
<feature type="signal peptide" evidence="1">
    <location>
        <begin position="1"/>
        <end position="16"/>
    </location>
</feature>
<keyword evidence="1" id="KW-0732">Signal</keyword>
<sequence>MYDLICLLILILPVLAEVPNEEERKTIMEHYTDLRENVKPTASNMQMMKYSDEMENTARAIFTTCDFGDPNFEKKYPNVAIVEMSSFTRKLEYRELCLVDKGTYIYENATCNGSCQNYLRMIWANTTEVGCVLDVCKRKWYPWRTTYVIICAYRPSALVFKSRPYVEGRSCSKCPRGYNCHRKQCRKESFVVKQLNFPQCIKRSTL</sequence>
<protein>
    <submittedName>
        <fullName evidence="3">SCP domain-containing protein</fullName>
    </submittedName>
</protein>
<reference evidence="3" key="1">
    <citation type="submission" date="2019-11" db="UniProtKB">
        <authorList>
            <consortium name="WormBaseParasite"/>
        </authorList>
    </citation>
    <scope>IDENTIFICATION</scope>
</reference>
<dbReference type="WBParaSite" id="MCU_004108-RA">
    <property type="protein sequence ID" value="MCU_004108-RA"/>
    <property type="gene ID" value="MCU_004108"/>
</dbReference>
<feature type="domain" description="SCP" evidence="2">
    <location>
        <begin position="22"/>
        <end position="161"/>
    </location>
</feature>
<accession>A0A5K3EYW4</accession>